<protein>
    <submittedName>
        <fullName evidence="2">Uncharacterized protein</fullName>
    </submittedName>
</protein>
<keyword evidence="1" id="KW-0472">Membrane</keyword>
<sequence length="58" mass="6991">MKWLFTIPDLHKLIHIRIALGLYETFFLQIVKLLLYKGKLSAFFKGIHFFKVEHIFLL</sequence>
<keyword evidence="1" id="KW-0812">Transmembrane</keyword>
<evidence type="ECO:0000256" key="1">
    <source>
        <dbReference type="SAM" id="Phobius"/>
    </source>
</evidence>
<reference evidence="2" key="1">
    <citation type="submission" date="2014-09" db="EMBL/GenBank/DDBJ databases">
        <authorList>
            <person name="Magalhaes I.L.F."/>
            <person name="Oliveira U."/>
            <person name="Santos F.R."/>
            <person name="Vidigal T.H.D.A."/>
            <person name="Brescovit A.D."/>
            <person name="Santos A.J."/>
        </authorList>
    </citation>
    <scope>NUCLEOTIDE SEQUENCE</scope>
    <source>
        <tissue evidence="2">Shoot tissue taken approximately 20 cm above the soil surface</tissue>
    </source>
</reference>
<proteinExistence type="predicted"/>
<dbReference type="EMBL" id="GBRH01212355">
    <property type="protein sequence ID" value="JAD85540.1"/>
    <property type="molecule type" value="Transcribed_RNA"/>
</dbReference>
<keyword evidence="1" id="KW-1133">Transmembrane helix</keyword>
<accession>A0A0A9DIQ0</accession>
<reference evidence="2" key="2">
    <citation type="journal article" date="2015" name="Data Brief">
        <title>Shoot transcriptome of the giant reed, Arundo donax.</title>
        <authorList>
            <person name="Barrero R.A."/>
            <person name="Guerrero F.D."/>
            <person name="Moolhuijzen P."/>
            <person name="Goolsby J.A."/>
            <person name="Tidwell J."/>
            <person name="Bellgard S.E."/>
            <person name="Bellgard M.I."/>
        </authorList>
    </citation>
    <scope>NUCLEOTIDE SEQUENCE</scope>
    <source>
        <tissue evidence="2">Shoot tissue taken approximately 20 cm above the soil surface</tissue>
    </source>
</reference>
<feature type="transmembrane region" description="Helical" evidence="1">
    <location>
        <begin position="14"/>
        <end position="35"/>
    </location>
</feature>
<dbReference type="AlphaFoldDB" id="A0A0A9DIQ0"/>
<organism evidence="2">
    <name type="scientific">Arundo donax</name>
    <name type="common">Giant reed</name>
    <name type="synonym">Donax arundinaceus</name>
    <dbReference type="NCBI Taxonomy" id="35708"/>
    <lineage>
        <taxon>Eukaryota</taxon>
        <taxon>Viridiplantae</taxon>
        <taxon>Streptophyta</taxon>
        <taxon>Embryophyta</taxon>
        <taxon>Tracheophyta</taxon>
        <taxon>Spermatophyta</taxon>
        <taxon>Magnoliopsida</taxon>
        <taxon>Liliopsida</taxon>
        <taxon>Poales</taxon>
        <taxon>Poaceae</taxon>
        <taxon>PACMAD clade</taxon>
        <taxon>Arundinoideae</taxon>
        <taxon>Arundineae</taxon>
        <taxon>Arundo</taxon>
    </lineage>
</organism>
<evidence type="ECO:0000313" key="2">
    <source>
        <dbReference type="EMBL" id="JAD85540.1"/>
    </source>
</evidence>
<name>A0A0A9DIQ0_ARUDO</name>